<keyword evidence="4" id="KW-0443">Lipid metabolism</keyword>
<dbReference type="Gene3D" id="1.10.12.10">
    <property type="entry name" value="Lyase 2-enoyl-coa Hydratase, Chain A, domain 2"/>
    <property type="match status" value="1"/>
</dbReference>
<evidence type="ECO:0000256" key="6">
    <source>
        <dbReference type="ARBA" id="ARBA00040545"/>
    </source>
</evidence>
<dbReference type="GO" id="GO:0004300">
    <property type="term" value="F:enoyl-CoA hydratase activity"/>
    <property type="evidence" value="ECO:0007669"/>
    <property type="project" value="UniProtKB-EC"/>
</dbReference>
<reference evidence="7 8" key="1">
    <citation type="submission" date="2022-12" db="EMBL/GenBank/DDBJ databases">
        <authorList>
            <person name="Muema E."/>
        </authorList>
    </citation>
    <scope>NUCLEOTIDE SEQUENCE [LARGE SCALE GENOMIC DNA]</scope>
    <source>
        <strain evidence="8">1326</strain>
    </source>
</reference>
<evidence type="ECO:0000256" key="5">
    <source>
        <dbReference type="ARBA" id="ARBA00037410"/>
    </source>
</evidence>
<evidence type="ECO:0000313" key="7">
    <source>
        <dbReference type="EMBL" id="MEI9410259.1"/>
    </source>
</evidence>
<organism evidence="7 8">
    <name type="scientific">Mesorhizobium salmacidum</name>
    <dbReference type="NCBI Taxonomy" id="3015171"/>
    <lineage>
        <taxon>Bacteria</taxon>
        <taxon>Pseudomonadati</taxon>
        <taxon>Pseudomonadota</taxon>
        <taxon>Alphaproteobacteria</taxon>
        <taxon>Hyphomicrobiales</taxon>
        <taxon>Phyllobacteriaceae</taxon>
        <taxon>Mesorhizobium</taxon>
    </lineage>
</organism>
<evidence type="ECO:0000256" key="2">
    <source>
        <dbReference type="ARBA" id="ARBA00022832"/>
    </source>
</evidence>
<dbReference type="InterPro" id="IPR014748">
    <property type="entry name" value="Enoyl-CoA_hydra_C"/>
</dbReference>
<comment type="caution">
    <text evidence="7">The sequence shown here is derived from an EMBL/GenBank/DDBJ whole genome shotgun (WGS) entry which is preliminary data.</text>
</comment>
<evidence type="ECO:0000256" key="1">
    <source>
        <dbReference type="ARBA" id="ARBA00005254"/>
    </source>
</evidence>
<evidence type="ECO:0000313" key="8">
    <source>
        <dbReference type="Proteomes" id="UP001387293"/>
    </source>
</evidence>
<sequence>MAEILAIKPAAADEGPVTTRLDNGVLRLTLANPPANALSLAVMAALTAELDRAKADKAVRVIVLSAAGKVFCAGHDLKEMTARRAEADHGKAFFEETFAACATLMQTIVSHPLPVIAEVDGLATAAGLQLVASCDLAIASHEATFCTPGVNIGLFCSTPMVALSRNVSRKQAMEMLLTGETIDAATAKEFGLVNRVVPREYLNQIVTKYAQTIASKSSLVVKTGKEAFYAQAEMGLADAYAYTGRVMVENMLARDAEEGIGAFIGKRKPKWTDE</sequence>
<comment type="similarity">
    <text evidence="1">Belongs to the enoyl-CoA hydratase/isomerase family.</text>
</comment>
<dbReference type="InterPro" id="IPR052377">
    <property type="entry name" value="Mitochondrial_ECH-domain"/>
</dbReference>
<protein>
    <recommendedName>
        <fullName evidence="6">Enoyl-CoA hydratase domain-containing protein 3, mitochondrial</fullName>
    </recommendedName>
</protein>
<dbReference type="EMBL" id="JAPYKS010000010">
    <property type="protein sequence ID" value="MEI9410259.1"/>
    <property type="molecule type" value="Genomic_DNA"/>
</dbReference>
<accession>A0ABU8KZ71</accession>
<dbReference type="Pfam" id="PF00378">
    <property type="entry name" value="ECH_1"/>
    <property type="match status" value="1"/>
</dbReference>
<dbReference type="NCBIfam" id="NF006008">
    <property type="entry name" value="PRK08139.1"/>
    <property type="match status" value="1"/>
</dbReference>
<dbReference type="PANTHER" id="PTHR43602">
    <property type="match status" value="1"/>
</dbReference>
<comment type="function">
    <text evidence="5">May play a role in fatty acid biosynthesis and insulin sensitivity.</text>
</comment>
<dbReference type="CDD" id="cd06558">
    <property type="entry name" value="crotonase-like"/>
    <property type="match status" value="1"/>
</dbReference>
<gene>
    <name evidence="7" type="ORF">O7A60_15945</name>
</gene>
<dbReference type="Proteomes" id="UP001387293">
    <property type="component" value="Unassembled WGS sequence"/>
</dbReference>
<evidence type="ECO:0000256" key="3">
    <source>
        <dbReference type="ARBA" id="ARBA00022946"/>
    </source>
</evidence>
<dbReference type="InterPro" id="IPR029045">
    <property type="entry name" value="ClpP/crotonase-like_dom_sf"/>
</dbReference>
<evidence type="ECO:0000256" key="4">
    <source>
        <dbReference type="ARBA" id="ARBA00023098"/>
    </source>
</evidence>
<dbReference type="RefSeq" id="WP_337107108.1">
    <property type="nucleotide sequence ID" value="NZ_JAPYKS010000010.1"/>
</dbReference>
<dbReference type="SUPFAM" id="SSF52096">
    <property type="entry name" value="ClpP/crotonase"/>
    <property type="match status" value="1"/>
</dbReference>
<keyword evidence="8" id="KW-1185">Reference proteome</keyword>
<proteinExistence type="inferred from homology"/>
<keyword evidence="2" id="KW-0276">Fatty acid metabolism</keyword>
<keyword evidence="3" id="KW-0809">Transit peptide</keyword>
<keyword evidence="7" id="KW-0456">Lyase</keyword>
<dbReference type="PANTHER" id="PTHR43602:SF1">
    <property type="entry name" value="ENOYL-COA HYDRATASE DOMAIN-CONTAINING PROTEIN 3, MITOCHONDRIAL"/>
    <property type="match status" value="1"/>
</dbReference>
<name>A0ABU8KZ71_9HYPH</name>
<dbReference type="InterPro" id="IPR001753">
    <property type="entry name" value="Enoyl-CoA_hydra/iso"/>
</dbReference>
<dbReference type="Gene3D" id="3.90.226.10">
    <property type="entry name" value="2-enoyl-CoA Hydratase, Chain A, domain 1"/>
    <property type="match status" value="1"/>
</dbReference>